<evidence type="ECO:0000313" key="17">
    <source>
        <dbReference type="EMBL" id="HDX32157.1"/>
    </source>
</evidence>
<dbReference type="InterPro" id="IPR012338">
    <property type="entry name" value="Beta-lactam/transpept-like"/>
</dbReference>
<keyword evidence="11" id="KW-0511">Multifunctional enzyme</keyword>
<evidence type="ECO:0000256" key="3">
    <source>
        <dbReference type="ARBA" id="ARBA00022645"/>
    </source>
</evidence>
<evidence type="ECO:0000259" key="15">
    <source>
        <dbReference type="Pfam" id="PF00905"/>
    </source>
</evidence>
<dbReference type="GO" id="GO:0009252">
    <property type="term" value="P:peptidoglycan biosynthetic process"/>
    <property type="evidence" value="ECO:0007669"/>
    <property type="project" value="UniProtKB-KW"/>
</dbReference>
<dbReference type="Pfam" id="PF00912">
    <property type="entry name" value="Transgly"/>
    <property type="match status" value="1"/>
</dbReference>
<dbReference type="InterPro" id="IPR001264">
    <property type="entry name" value="Glyco_trans_51"/>
</dbReference>
<keyword evidence="4" id="KW-0645">Protease</keyword>
<dbReference type="Gene3D" id="1.10.3810.10">
    <property type="entry name" value="Biosynthetic peptidoglycan transglycosylase-like"/>
    <property type="match status" value="1"/>
</dbReference>
<evidence type="ECO:0000256" key="9">
    <source>
        <dbReference type="ARBA" id="ARBA00022984"/>
    </source>
</evidence>
<dbReference type="GO" id="GO:0006508">
    <property type="term" value="P:proteolysis"/>
    <property type="evidence" value="ECO:0007669"/>
    <property type="project" value="UniProtKB-KW"/>
</dbReference>
<reference evidence="17" key="1">
    <citation type="journal article" date="2020" name="mSystems">
        <title>Genome- and Community-Level Interaction Insights into Carbon Utilization and Element Cycling Functions of Hydrothermarchaeota in Hydrothermal Sediment.</title>
        <authorList>
            <person name="Zhou Z."/>
            <person name="Liu Y."/>
            <person name="Xu W."/>
            <person name="Pan J."/>
            <person name="Luo Z.H."/>
            <person name="Li M."/>
        </authorList>
    </citation>
    <scope>NUCLEOTIDE SEQUENCE [LARGE SCALE GENOMIC DNA]</scope>
    <source>
        <strain evidence="17">SpSt-289</strain>
    </source>
</reference>
<dbReference type="InterPro" id="IPR001460">
    <property type="entry name" value="PCN-bd_Tpept"/>
</dbReference>
<dbReference type="PANTHER" id="PTHR32282">
    <property type="entry name" value="BINDING PROTEIN TRANSPEPTIDASE, PUTATIVE-RELATED"/>
    <property type="match status" value="1"/>
</dbReference>
<organism evidence="17">
    <name type="scientific">Caldilinea aerophila</name>
    <dbReference type="NCBI Taxonomy" id="133453"/>
    <lineage>
        <taxon>Bacteria</taxon>
        <taxon>Bacillati</taxon>
        <taxon>Chloroflexota</taxon>
        <taxon>Caldilineae</taxon>
        <taxon>Caldilineales</taxon>
        <taxon>Caldilineaceae</taxon>
        <taxon>Caldilinea</taxon>
    </lineage>
</organism>
<name>A0A7C1FGH5_9CHLR</name>
<keyword evidence="8" id="KW-0133">Cell shape</keyword>
<evidence type="ECO:0000256" key="14">
    <source>
        <dbReference type="ARBA" id="ARBA00049902"/>
    </source>
</evidence>
<dbReference type="Gene3D" id="3.40.710.10">
    <property type="entry name" value="DD-peptidase/beta-lactamase superfamily"/>
    <property type="match status" value="1"/>
</dbReference>
<dbReference type="GO" id="GO:0008955">
    <property type="term" value="F:peptidoglycan glycosyltransferase activity"/>
    <property type="evidence" value="ECO:0007669"/>
    <property type="project" value="UniProtKB-EC"/>
</dbReference>
<keyword evidence="5" id="KW-0328">Glycosyltransferase</keyword>
<keyword evidence="7" id="KW-0378">Hydrolase</keyword>
<evidence type="ECO:0000256" key="5">
    <source>
        <dbReference type="ARBA" id="ARBA00022676"/>
    </source>
</evidence>
<evidence type="ECO:0000256" key="7">
    <source>
        <dbReference type="ARBA" id="ARBA00022801"/>
    </source>
</evidence>
<dbReference type="PANTHER" id="PTHR32282:SF11">
    <property type="entry name" value="PENICILLIN-BINDING PROTEIN 1B"/>
    <property type="match status" value="1"/>
</dbReference>
<sequence>MMERFKPPVHLLSIFLFLQVTWKAACAGRFKGPFLTWRSSLAFQKLTEKLPHNKHVALLLIVVAFMLAACDAQPTVSLRRDAQVAMALVQAEVNRRIEAYHARYQLAPRPDGDLRTVAETYMRRYQPGPEPRIFESSVLYDRKGRILTEIFDEGRRVWTPLSQVSPALVQAIIATEDATFYTNRGIDRRRAVAALVQNLANPDQLSGASTITMQLARNLFMPPAERFQPTLERKINEVLLAQELTELFTKDEILEMYLNLVYFGHRAYGPEAAARTYFGKSALALSMAEATLLAGLPQQPARLDPFLNFEAAKRRQRIVLDLMVRHGYLNAAAADRIFAEPITLAEDPDRRPTQAPHFVQYVRDSLARYPELGNPGRTGLHVYTTLDLDMHNLAQQIVSEQVRALRPRFNLTNAALVALKPGTAEILVMVGSADFNDVRIGGQVNVVLRERQPGSAMKPVLYAAAFDANLISPATVLWDLSVTYPVVGARPYTPRNYDGRLRGPVTARMALAGSLNVPAVKLMEGVGLERFVEAANRMGVRSLSEDDIRRAGLAMTLGGSEVTLFDLAVSYHTIANHGLYVEPTAILRVTDARGRPILLPPQERRQAISPAAAYLVTDILSDNDARAPIFGVNSPLRLSRPAAAKTGTTTSFRDNLTVGYTRYLVAGVWAGNNDGRPMRNATGVTGAAPIWKTFMEAVMADPVLLRSLDAPEDLAAWAFEQPDDVVRIAHPCPRELYCPPQGEIFTRKWLEAHLLSGPYADAYQSGLFSRVRVDRSNGQSIQPGVCLQQRTAFDDPDARVALMLPRGFGELAPQWRYVDTPIGTETLASLEGDAIPDTPPALRPFLPTPGAQRPAVFDFPDRVLEEQRSALRWAQGRNTLLSLGTCAEAEGIVRALYGDTVRRIVISEPPRRLVAAVNGTLTVTETTILTDTLEATAVLTTTEATTETPTEIASQPEAPVAAFTAVGAGIYQLSSVSTDNNCPGNYIMGRVLNRQGAPVGGVVVQMVDQWGNRATAVSKSSAVDAGQFDFPIYSGSRLELSFTVMGPDGTPASPTVTLRYPPESGDARCYHLVWRNAQG</sequence>
<dbReference type="SUPFAM" id="SSF53955">
    <property type="entry name" value="Lysozyme-like"/>
    <property type="match status" value="1"/>
</dbReference>
<dbReference type="GO" id="GO:0005886">
    <property type="term" value="C:plasma membrane"/>
    <property type="evidence" value="ECO:0007669"/>
    <property type="project" value="UniProtKB-SubCell"/>
</dbReference>
<dbReference type="GO" id="GO:0030288">
    <property type="term" value="C:outer membrane-bounded periplasmic space"/>
    <property type="evidence" value="ECO:0007669"/>
    <property type="project" value="TreeGrafter"/>
</dbReference>
<evidence type="ECO:0000256" key="11">
    <source>
        <dbReference type="ARBA" id="ARBA00023268"/>
    </source>
</evidence>
<dbReference type="AlphaFoldDB" id="A0A7C1FGH5"/>
<dbReference type="EMBL" id="DSMG01000118">
    <property type="protein sequence ID" value="HDX32157.1"/>
    <property type="molecule type" value="Genomic_DNA"/>
</dbReference>
<keyword evidence="12" id="KW-0961">Cell wall biogenesis/degradation</keyword>
<evidence type="ECO:0000259" key="16">
    <source>
        <dbReference type="Pfam" id="PF00912"/>
    </source>
</evidence>
<feature type="domain" description="Penicillin-binding protein transpeptidase" evidence="15">
    <location>
        <begin position="415"/>
        <end position="660"/>
    </location>
</feature>
<protein>
    <submittedName>
        <fullName evidence="17">Uncharacterized protein</fullName>
    </submittedName>
</protein>
<dbReference type="GO" id="GO:0008658">
    <property type="term" value="F:penicillin binding"/>
    <property type="evidence" value="ECO:0007669"/>
    <property type="project" value="InterPro"/>
</dbReference>
<comment type="catalytic activity">
    <reaction evidence="14">
        <text>[GlcNAc-(1-&gt;4)-Mur2Ac(oyl-L-Ala-gamma-D-Glu-L-Lys-D-Ala-D-Ala)](n)-di-trans,octa-cis-undecaprenyl diphosphate + beta-D-GlcNAc-(1-&gt;4)-Mur2Ac(oyl-L-Ala-gamma-D-Glu-L-Lys-D-Ala-D-Ala)-di-trans,octa-cis-undecaprenyl diphosphate = [GlcNAc-(1-&gt;4)-Mur2Ac(oyl-L-Ala-gamma-D-Glu-L-Lys-D-Ala-D-Ala)](n+1)-di-trans,octa-cis-undecaprenyl diphosphate + di-trans,octa-cis-undecaprenyl diphosphate + H(+)</text>
        <dbReference type="Rhea" id="RHEA:23708"/>
        <dbReference type="Rhea" id="RHEA-COMP:9602"/>
        <dbReference type="Rhea" id="RHEA-COMP:9603"/>
        <dbReference type="ChEBI" id="CHEBI:15378"/>
        <dbReference type="ChEBI" id="CHEBI:58405"/>
        <dbReference type="ChEBI" id="CHEBI:60033"/>
        <dbReference type="ChEBI" id="CHEBI:78435"/>
        <dbReference type="EC" id="2.4.99.28"/>
    </reaction>
</comment>
<keyword evidence="3" id="KW-0121">Carboxypeptidase</keyword>
<gene>
    <name evidence="17" type="ORF">ENQ20_11810</name>
</gene>
<comment type="catalytic activity">
    <reaction evidence="13">
        <text>Preferential cleavage: (Ac)2-L-Lys-D-Ala-|-D-Ala. Also transpeptidation of peptidyl-alanyl moieties that are N-acyl substituents of D-alanine.</text>
        <dbReference type="EC" id="3.4.16.4"/>
    </reaction>
</comment>
<accession>A0A7C1FGH5</accession>
<evidence type="ECO:0000256" key="12">
    <source>
        <dbReference type="ARBA" id="ARBA00023316"/>
    </source>
</evidence>
<evidence type="ECO:0000256" key="4">
    <source>
        <dbReference type="ARBA" id="ARBA00022670"/>
    </source>
</evidence>
<dbReference type="GO" id="GO:0009002">
    <property type="term" value="F:serine-type D-Ala-D-Ala carboxypeptidase activity"/>
    <property type="evidence" value="ECO:0007669"/>
    <property type="project" value="UniProtKB-EC"/>
</dbReference>
<dbReference type="GO" id="GO:0071555">
    <property type="term" value="P:cell wall organization"/>
    <property type="evidence" value="ECO:0007669"/>
    <property type="project" value="UniProtKB-KW"/>
</dbReference>
<evidence type="ECO:0000256" key="10">
    <source>
        <dbReference type="ARBA" id="ARBA00023136"/>
    </source>
</evidence>
<evidence type="ECO:0000256" key="6">
    <source>
        <dbReference type="ARBA" id="ARBA00022679"/>
    </source>
</evidence>
<proteinExistence type="predicted"/>
<dbReference type="InterPro" id="IPR023346">
    <property type="entry name" value="Lysozyme-like_dom_sf"/>
</dbReference>
<evidence type="ECO:0000256" key="1">
    <source>
        <dbReference type="ARBA" id="ARBA00004236"/>
    </source>
</evidence>
<dbReference type="SUPFAM" id="SSF56601">
    <property type="entry name" value="beta-lactamase/transpeptidase-like"/>
    <property type="match status" value="1"/>
</dbReference>
<keyword evidence="2" id="KW-1003">Cell membrane</keyword>
<keyword evidence="9" id="KW-0573">Peptidoglycan synthesis</keyword>
<dbReference type="InterPro" id="IPR036950">
    <property type="entry name" value="PBP_transglycosylase"/>
</dbReference>
<evidence type="ECO:0000256" key="13">
    <source>
        <dbReference type="ARBA" id="ARBA00034000"/>
    </source>
</evidence>
<dbReference type="InterPro" id="IPR050396">
    <property type="entry name" value="Glycosyltr_51/Transpeptidase"/>
</dbReference>
<comment type="subcellular location">
    <subcellularLocation>
        <location evidence="1">Cell membrane</location>
    </subcellularLocation>
</comment>
<keyword evidence="10" id="KW-0472">Membrane</keyword>
<dbReference type="Pfam" id="PF00905">
    <property type="entry name" value="Transpeptidase"/>
    <property type="match status" value="1"/>
</dbReference>
<keyword evidence="6" id="KW-0808">Transferase</keyword>
<feature type="domain" description="Glycosyl transferase family 51" evidence="16">
    <location>
        <begin position="144"/>
        <end position="323"/>
    </location>
</feature>
<comment type="caution">
    <text evidence="17">The sequence shown here is derived from an EMBL/GenBank/DDBJ whole genome shotgun (WGS) entry which is preliminary data.</text>
</comment>
<dbReference type="GO" id="GO:0008360">
    <property type="term" value="P:regulation of cell shape"/>
    <property type="evidence" value="ECO:0007669"/>
    <property type="project" value="UniProtKB-KW"/>
</dbReference>
<evidence type="ECO:0000256" key="2">
    <source>
        <dbReference type="ARBA" id="ARBA00022475"/>
    </source>
</evidence>
<evidence type="ECO:0000256" key="8">
    <source>
        <dbReference type="ARBA" id="ARBA00022960"/>
    </source>
</evidence>